<dbReference type="RefSeq" id="XP_018984301.1">
    <property type="nucleotide sequence ID" value="XM_019129153.1"/>
</dbReference>
<keyword evidence="2" id="KW-1185">Reference proteome</keyword>
<dbReference type="AlphaFoldDB" id="A0A1E3QMR9"/>
<evidence type="ECO:0000313" key="2">
    <source>
        <dbReference type="Proteomes" id="UP000094336"/>
    </source>
</evidence>
<gene>
    <name evidence="1" type="ORF">BABINDRAFT_162058</name>
</gene>
<dbReference type="EMBL" id="KV454433">
    <property type="protein sequence ID" value="ODQ78973.1"/>
    <property type="molecule type" value="Genomic_DNA"/>
</dbReference>
<dbReference type="GeneID" id="30147006"/>
<name>A0A1E3QMR9_9ASCO</name>
<evidence type="ECO:0000313" key="1">
    <source>
        <dbReference type="EMBL" id="ODQ78973.1"/>
    </source>
</evidence>
<proteinExistence type="predicted"/>
<reference evidence="2" key="1">
    <citation type="submission" date="2016-05" db="EMBL/GenBank/DDBJ databases">
        <title>Comparative genomics of biotechnologically important yeasts.</title>
        <authorList>
            <consortium name="DOE Joint Genome Institute"/>
            <person name="Riley R."/>
            <person name="Haridas S."/>
            <person name="Wolfe K.H."/>
            <person name="Lopes M.R."/>
            <person name="Hittinger C.T."/>
            <person name="Goker M."/>
            <person name="Salamov A."/>
            <person name="Wisecaver J."/>
            <person name="Long T.M."/>
            <person name="Aerts A.L."/>
            <person name="Barry K."/>
            <person name="Choi C."/>
            <person name="Clum A."/>
            <person name="Coughlan A.Y."/>
            <person name="Deshpande S."/>
            <person name="Douglass A.P."/>
            <person name="Hanson S.J."/>
            <person name="Klenk H.-P."/>
            <person name="Labutti K."/>
            <person name="Lapidus A."/>
            <person name="Lindquist E."/>
            <person name="Lipzen A."/>
            <person name="Meier-Kolthoff J.P."/>
            <person name="Ohm R.A."/>
            <person name="Otillar R.P."/>
            <person name="Pangilinan J."/>
            <person name="Peng Y."/>
            <person name="Rokas A."/>
            <person name="Rosa C.A."/>
            <person name="Scheuner C."/>
            <person name="Sibirny A.A."/>
            <person name="Slot J.C."/>
            <person name="Stielow J.B."/>
            <person name="Sun H."/>
            <person name="Kurtzman C.P."/>
            <person name="Blackwell M."/>
            <person name="Grigoriev I.V."/>
            <person name="Jeffries T.W."/>
        </authorList>
    </citation>
    <scope>NUCLEOTIDE SEQUENCE [LARGE SCALE GENOMIC DNA]</scope>
    <source>
        <strain evidence="2">NRRL Y-12698</strain>
    </source>
</reference>
<dbReference type="OrthoDB" id="3997115at2759"/>
<sequence>MESLSNKRSHGDTWEEVIPPSGHRAIIPKKLRQITHNPKPSLMLIHESSRHSFHDLSDLETNIPVEILYPGDDIPQTLNLSQVLAELSPAEPLLGLVLCFFGPSSYNYTTVLNTLEPVHPRIPIVGISAYVSANDNAFAVINDSQGLASKCFGTLDPLGGGVFPLDSMVVFDQSGANRLQVSILGGSRGICMRYNNQVTLKNSSDIARTGKLMVGVENLAIVVRECCEYIESTSLRGN</sequence>
<organism evidence="1 2">
    <name type="scientific">Babjeviella inositovora NRRL Y-12698</name>
    <dbReference type="NCBI Taxonomy" id="984486"/>
    <lineage>
        <taxon>Eukaryota</taxon>
        <taxon>Fungi</taxon>
        <taxon>Dikarya</taxon>
        <taxon>Ascomycota</taxon>
        <taxon>Saccharomycotina</taxon>
        <taxon>Pichiomycetes</taxon>
        <taxon>Serinales incertae sedis</taxon>
        <taxon>Babjeviella</taxon>
    </lineage>
</organism>
<protein>
    <submittedName>
        <fullName evidence="1">Uncharacterized protein</fullName>
    </submittedName>
</protein>
<dbReference type="Proteomes" id="UP000094336">
    <property type="component" value="Unassembled WGS sequence"/>
</dbReference>
<accession>A0A1E3QMR9</accession>